<dbReference type="RefSeq" id="WP_111145574.1">
    <property type="nucleotide sequence ID" value="NZ_QKRB01000034.1"/>
</dbReference>
<gene>
    <name evidence="1" type="ORF">DNH61_04965</name>
</gene>
<protein>
    <recommendedName>
        <fullName evidence="3">Aminoglycoside phosphotransferase domain-containing protein</fullName>
    </recommendedName>
</protein>
<evidence type="ECO:0000313" key="1">
    <source>
        <dbReference type="EMBL" id="PZD97001.1"/>
    </source>
</evidence>
<proteinExistence type="predicted"/>
<dbReference type="AlphaFoldDB" id="A0A2W1LZ98"/>
<dbReference type="SUPFAM" id="SSF56112">
    <property type="entry name" value="Protein kinase-like (PK-like)"/>
    <property type="match status" value="1"/>
</dbReference>
<dbReference type="Proteomes" id="UP000249522">
    <property type="component" value="Unassembled WGS sequence"/>
</dbReference>
<evidence type="ECO:0000313" key="2">
    <source>
        <dbReference type="Proteomes" id="UP000249522"/>
    </source>
</evidence>
<sequence>MFDNDGRLCGIIDPQPVIGPPAYDLIYAFCSSPDDLSYETISAAFEQLAVGTKQDRIYEEVLIGLYFRISTCLKHHPHDLQAYLDAWEWWRPAVEQ</sequence>
<name>A0A2W1LZ98_9BACL</name>
<dbReference type="OrthoDB" id="2363646at2"/>
<reference evidence="1 2" key="1">
    <citation type="submission" date="2018-06" db="EMBL/GenBank/DDBJ databases">
        <title>Paenibacillus imtechensis sp. nov.</title>
        <authorList>
            <person name="Pinnaka A.K."/>
            <person name="Singh H."/>
            <person name="Kaur M."/>
        </authorList>
    </citation>
    <scope>NUCLEOTIDE SEQUENCE [LARGE SCALE GENOMIC DNA]</scope>
    <source>
        <strain evidence="1 2">SMB1</strain>
    </source>
</reference>
<dbReference type="EMBL" id="QKRB01000034">
    <property type="protein sequence ID" value="PZD97001.1"/>
    <property type="molecule type" value="Genomic_DNA"/>
</dbReference>
<organism evidence="1 2">
    <name type="scientific">Paenibacillus sambharensis</name>
    <dbReference type="NCBI Taxonomy" id="1803190"/>
    <lineage>
        <taxon>Bacteria</taxon>
        <taxon>Bacillati</taxon>
        <taxon>Bacillota</taxon>
        <taxon>Bacilli</taxon>
        <taxon>Bacillales</taxon>
        <taxon>Paenibacillaceae</taxon>
        <taxon>Paenibacillus</taxon>
    </lineage>
</organism>
<evidence type="ECO:0008006" key="3">
    <source>
        <dbReference type="Google" id="ProtNLM"/>
    </source>
</evidence>
<comment type="caution">
    <text evidence="1">The sequence shown here is derived from an EMBL/GenBank/DDBJ whole genome shotgun (WGS) entry which is preliminary data.</text>
</comment>
<dbReference type="InterPro" id="IPR011009">
    <property type="entry name" value="Kinase-like_dom_sf"/>
</dbReference>
<keyword evidence="2" id="KW-1185">Reference proteome</keyword>
<accession>A0A2W1LZ98</accession>